<feature type="region of interest" description="Disordered" evidence="1">
    <location>
        <begin position="137"/>
        <end position="182"/>
    </location>
</feature>
<proteinExistence type="predicted"/>
<reference evidence="2" key="1">
    <citation type="journal article" date="2020" name="Phytopathology">
        <title>Genome Sequence Resources of Colletotrichum truncatum, C. plurivorum, C. musicola, and C. sojae: Four Species Pathogenic to Soybean (Glycine max).</title>
        <authorList>
            <person name="Rogerio F."/>
            <person name="Boufleur T.R."/>
            <person name="Ciampi-Guillardi M."/>
            <person name="Sukno S.A."/>
            <person name="Thon M.R."/>
            <person name="Massola Junior N.S."/>
            <person name="Baroncelli R."/>
        </authorList>
    </citation>
    <scope>NUCLEOTIDE SEQUENCE</scope>
    <source>
        <strain evidence="2">LFN00145</strain>
    </source>
</reference>
<keyword evidence="3" id="KW-1185">Reference proteome</keyword>
<protein>
    <submittedName>
        <fullName evidence="2">Uncharacterized protein</fullName>
    </submittedName>
</protein>
<sequence length="182" mass="19415">MVLSKGGWSGLERETGFPRAFSGSIGAATQTMDASTYAYAISGTQVPDRGLAVMFDEPTGNGRHLRRAHGEAGGIGNFGTRALFDGTSRFQAREKMKVSGESKHEPARDSTTRPPCFFSLGVDVVWHPEEAAPGLVVGAHPRPMSKSAESRQAASHRQLFSERAYDKCSQKGPAGSQLASAM</sequence>
<accession>A0A8H6KY66</accession>
<dbReference type="AlphaFoldDB" id="A0A8H6KY66"/>
<comment type="caution">
    <text evidence="2">The sequence shown here is derived from an EMBL/GenBank/DDBJ whole genome shotgun (WGS) entry which is preliminary data.</text>
</comment>
<dbReference type="Proteomes" id="UP000654918">
    <property type="component" value="Unassembled WGS sequence"/>
</dbReference>
<evidence type="ECO:0000313" key="2">
    <source>
        <dbReference type="EMBL" id="KAF6839740.1"/>
    </source>
</evidence>
<dbReference type="EMBL" id="WIGO01000011">
    <property type="protein sequence ID" value="KAF6839740.1"/>
    <property type="molecule type" value="Genomic_DNA"/>
</dbReference>
<gene>
    <name evidence="2" type="ORF">CPLU01_01612</name>
</gene>
<feature type="compositionally biased region" description="Basic and acidic residues" evidence="1">
    <location>
        <begin position="159"/>
        <end position="169"/>
    </location>
</feature>
<evidence type="ECO:0000256" key="1">
    <source>
        <dbReference type="SAM" id="MobiDB-lite"/>
    </source>
</evidence>
<organism evidence="2 3">
    <name type="scientific">Colletotrichum plurivorum</name>
    <dbReference type="NCBI Taxonomy" id="2175906"/>
    <lineage>
        <taxon>Eukaryota</taxon>
        <taxon>Fungi</taxon>
        <taxon>Dikarya</taxon>
        <taxon>Ascomycota</taxon>
        <taxon>Pezizomycotina</taxon>
        <taxon>Sordariomycetes</taxon>
        <taxon>Hypocreomycetidae</taxon>
        <taxon>Glomerellales</taxon>
        <taxon>Glomerellaceae</taxon>
        <taxon>Colletotrichum</taxon>
        <taxon>Colletotrichum orchidearum species complex</taxon>
    </lineage>
</organism>
<evidence type="ECO:0000313" key="3">
    <source>
        <dbReference type="Proteomes" id="UP000654918"/>
    </source>
</evidence>
<name>A0A8H6KY66_9PEZI</name>